<evidence type="ECO:0008006" key="3">
    <source>
        <dbReference type="Google" id="ProtNLM"/>
    </source>
</evidence>
<dbReference type="GeneID" id="71928244"/>
<dbReference type="RefSeq" id="WP_247992836.1">
    <property type="nucleotide sequence ID" value="NZ_CP096019.1"/>
</dbReference>
<organism evidence="1 2">
    <name type="scientific">Halocatena salina</name>
    <dbReference type="NCBI Taxonomy" id="2934340"/>
    <lineage>
        <taxon>Archaea</taxon>
        <taxon>Methanobacteriati</taxon>
        <taxon>Methanobacteriota</taxon>
        <taxon>Stenosarchaea group</taxon>
        <taxon>Halobacteria</taxon>
        <taxon>Halobacteriales</taxon>
        <taxon>Natronomonadaceae</taxon>
        <taxon>Halocatena</taxon>
    </lineage>
</organism>
<proteinExistence type="predicted"/>
<sequence length="52" mass="5829">MSTRTYDGTNGDDTEQDCIVLELEDGEVVIYDPNNHRAWIQSDVAVEISSQV</sequence>
<keyword evidence="2" id="KW-1185">Reference proteome</keyword>
<name>A0A8U0A075_9EURY</name>
<dbReference type="InterPro" id="IPR055755">
    <property type="entry name" value="DUF7331"/>
</dbReference>
<gene>
    <name evidence="1" type="ORF">MW046_09315</name>
</gene>
<protein>
    <recommendedName>
        <fullName evidence="3">Bulb-type lectin domain-containing protein</fullName>
    </recommendedName>
</protein>
<reference evidence="1" key="1">
    <citation type="submission" date="2022-04" db="EMBL/GenBank/DDBJ databases">
        <title>Halocatena sp. nov., isolated from a salt lake.</title>
        <authorList>
            <person name="Cui H.-L."/>
        </authorList>
    </citation>
    <scope>NUCLEOTIDE SEQUENCE</scope>
    <source>
        <strain evidence="1">AD-1</strain>
    </source>
</reference>
<dbReference type="AlphaFoldDB" id="A0A8U0A075"/>
<dbReference type="EMBL" id="CP096019">
    <property type="protein sequence ID" value="UPM42159.1"/>
    <property type="molecule type" value="Genomic_DNA"/>
</dbReference>
<evidence type="ECO:0000313" key="1">
    <source>
        <dbReference type="EMBL" id="UPM42159.1"/>
    </source>
</evidence>
<dbReference type="Pfam" id="PF24018">
    <property type="entry name" value="DUF7331"/>
    <property type="match status" value="1"/>
</dbReference>
<dbReference type="Proteomes" id="UP000831768">
    <property type="component" value="Chromosome"/>
</dbReference>
<accession>A0A8U0A075</accession>
<evidence type="ECO:0000313" key="2">
    <source>
        <dbReference type="Proteomes" id="UP000831768"/>
    </source>
</evidence>
<dbReference type="KEGG" id="haad:MW046_09315"/>